<accession>A0A939P6D9</accession>
<dbReference type="InterPro" id="IPR017853">
    <property type="entry name" value="GH"/>
</dbReference>
<dbReference type="PANTHER" id="PTHR10353:SF36">
    <property type="entry name" value="LP05116P"/>
    <property type="match status" value="1"/>
</dbReference>
<dbReference type="PANTHER" id="PTHR10353">
    <property type="entry name" value="GLYCOSYL HYDROLASE"/>
    <property type="match status" value="1"/>
</dbReference>
<keyword evidence="3" id="KW-0326">Glycosidase</keyword>
<evidence type="ECO:0000256" key="4">
    <source>
        <dbReference type="RuleBase" id="RU003690"/>
    </source>
</evidence>
<dbReference type="Gene3D" id="3.20.20.80">
    <property type="entry name" value="Glycosidases"/>
    <property type="match status" value="1"/>
</dbReference>
<comment type="caution">
    <text evidence="6">The sequence shown here is derived from an EMBL/GenBank/DDBJ whole genome shotgun (WGS) entry which is preliminary data.</text>
</comment>
<evidence type="ECO:0000256" key="1">
    <source>
        <dbReference type="ARBA" id="ARBA00010838"/>
    </source>
</evidence>
<dbReference type="InterPro" id="IPR001360">
    <property type="entry name" value="Glyco_hydro_1"/>
</dbReference>
<dbReference type="AlphaFoldDB" id="A0A939P6D9"/>
<dbReference type="GO" id="GO:0016052">
    <property type="term" value="P:carbohydrate catabolic process"/>
    <property type="evidence" value="ECO:0007669"/>
    <property type="project" value="TreeGrafter"/>
</dbReference>
<sequence length="282" mass="31985">MTDISGLPPSFRWGVATSAYQIEGATDADGRTASIWDTFSRRPGAVAGGATGDVACDHYRRMPEDVALIADLGVDNYRFSVSWPRVQPGGRGPVNAAGLDFYDRLVDELLAAGVDPWITLYHWDLPQELEDAGGWPERDTARVPARAHRRRRRGPCPGRGRARLLRVDAPGQLRMGPRLRPDVRFGLRRSRLRPAHAQAERALVPRPHERAAWPGDRYRRRWPGPGTVTVRQDARSGRGLRVLVETMTRRPWRWRRVRLARVVLPYASWRPSRMSAATQRRR</sequence>
<dbReference type="EMBL" id="JAGEOJ010000002">
    <property type="protein sequence ID" value="MBO2446321.1"/>
    <property type="molecule type" value="Genomic_DNA"/>
</dbReference>
<name>A0A939P6D9_9ACTN</name>
<proteinExistence type="inferred from homology"/>
<reference evidence="6" key="1">
    <citation type="submission" date="2021-03" db="EMBL/GenBank/DDBJ databases">
        <authorList>
            <person name="Kanchanasin P."/>
            <person name="Saeng-In P."/>
            <person name="Phongsopitanun W."/>
            <person name="Yuki M."/>
            <person name="Kudo T."/>
            <person name="Ohkuma M."/>
            <person name="Tanasupawat S."/>
        </authorList>
    </citation>
    <scope>NUCLEOTIDE SEQUENCE</scope>
    <source>
        <strain evidence="6">GKU 128</strain>
    </source>
</reference>
<dbReference type="PROSITE" id="PS00653">
    <property type="entry name" value="GLYCOSYL_HYDROL_F1_2"/>
    <property type="match status" value="1"/>
</dbReference>
<dbReference type="Pfam" id="PF00232">
    <property type="entry name" value="Glyco_hydro_1"/>
    <property type="match status" value="1"/>
</dbReference>
<protein>
    <submittedName>
        <fullName evidence="6">Family 1 glycosylhydrolase</fullName>
    </submittedName>
</protein>
<keyword evidence="2" id="KW-0378">Hydrolase</keyword>
<dbReference type="Proteomes" id="UP000669179">
    <property type="component" value="Unassembled WGS sequence"/>
</dbReference>
<evidence type="ECO:0000256" key="5">
    <source>
        <dbReference type="SAM" id="MobiDB-lite"/>
    </source>
</evidence>
<dbReference type="SUPFAM" id="SSF51445">
    <property type="entry name" value="(Trans)glycosidases"/>
    <property type="match status" value="1"/>
</dbReference>
<evidence type="ECO:0000256" key="3">
    <source>
        <dbReference type="ARBA" id="ARBA00023295"/>
    </source>
</evidence>
<dbReference type="InterPro" id="IPR033132">
    <property type="entry name" value="GH_1_N_CS"/>
</dbReference>
<evidence type="ECO:0000313" key="6">
    <source>
        <dbReference type="EMBL" id="MBO2446321.1"/>
    </source>
</evidence>
<gene>
    <name evidence="6" type="ORF">J4573_04415</name>
</gene>
<organism evidence="6 7">
    <name type="scientific">Actinomadura barringtoniae</name>
    <dbReference type="NCBI Taxonomy" id="1427535"/>
    <lineage>
        <taxon>Bacteria</taxon>
        <taxon>Bacillati</taxon>
        <taxon>Actinomycetota</taxon>
        <taxon>Actinomycetes</taxon>
        <taxon>Streptosporangiales</taxon>
        <taxon>Thermomonosporaceae</taxon>
        <taxon>Actinomadura</taxon>
    </lineage>
</organism>
<keyword evidence="7" id="KW-1185">Reference proteome</keyword>
<dbReference type="GO" id="GO:0008422">
    <property type="term" value="F:beta-glucosidase activity"/>
    <property type="evidence" value="ECO:0007669"/>
    <property type="project" value="TreeGrafter"/>
</dbReference>
<evidence type="ECO:0000313" key="7">
    <source>
        <dbReference type="Proteomes" id="UP000669179"/>
    </source>
</evidence>
<evidence type="ECO:0000256" key="2">
    <source>
        <dbReference type="ARBA" id="ARBA00022801"/>
    </source>
</evidence>
<dbReference type="GO" id="GO:0005829">
    <property type="term" value="C:cytosol"/>
    <property type="evidence" value="ECO:0007669"/>
    <property type="project" value="TreeGrafter"/>
</dbReference>
<feature type="compositionally biased region" description="Basic residues" evidence="5">
    <location>
        <begin position="145"/>
        <end position="162"/>
    </location>
</feature>
<feature type="region of interest" description="Disordered" evidence="5">
    <location>
        <begin position="136"/>
        <end position="162"/>
    </location>
</feature>
<comment type="similarity">
    <text evidence="1 4">Belongs to the glycosyl hydrolase 1 family.</text>
</comment>